<evidence type="ECO:0000256" key="12">
    <source>
        <dbReference type="SAM" id="MobiDB-lite"/>
    </source>
</evidence>
<dbReference type="AlphaFoldDB" id="A0A6I3S9L5"/>
<evidence type="ECO:0000256" key="11">
    <source>
        <dbReference type="PROSITE-ProRule" id="PRU00182"/>
    </source>
</evidence>
<dbReference type="Pfam" id="PF00849">
    <property type="entry name" value="PseudoU_synth_2"/>
    <property type="match status" value="1"/>
</dbReference>
<dbReference type="NCBIfam" id="TIGR00093">
    <property type="entry name" value="pseudouridine synthase"/>
    <property type="match status" value="1"/>
</dbReference>
<dbReference type="GO" id="GO:0003723">
    <property type="term" value="F:RNA binding"/>
    <property type="evidence" value="ECO:0007669"/>
    <property type="project" value="UniProtKB-KW"/>
</dbReference>
<comment type="catalytic activity">
    <reaction evidence="2">
        <text>uridine(35) in tRNA(Tyr) = pseudouridine(35) in tRNA(Tyr)</text>
        <dbReference type="Rhea" id="RHEA:60556"/>
        <dbReference type="Rhea" id="RHEA-COMP:15607"/>
        <dbReference type="Rhea" id="RHEA-COMP:15608"/>
        <dbReference type="ChEBI" id="CHEBI:65314"/>
        <dbReference type="ChEBI" id="CHEBI:65315"/>
    </reaction>
</comment>
<dbReference type="SMART" id="SM00363">
    <property type="entry name" value="S4"/>
    <property type="match status" value="1"/>
</dbReference>
<feature type="domain" description="RNA-binding S4" evidence="13">
    <location>
        <begin position="9"/>
        <end position="76"/>
    </location>
</feature>
<feature type="compositionally biased region" description="Low complexity" evidence="12">
    <location>
        <begin position="257"/>
        <end position="273"/>
    </location>
</feature>
<dbReference type="SUPFAM" id="SSF55174">
    <property type="entry name" value="Alpha-L RNA-binding motif"/>
    <property type="match status" value="1"/>
</dbReference>
<dbReference type="InterPro" id="IPR006145">
    <property type="entry name" value="PsdUridine_synth_RsuA/RluA"/>
</dbReference>
<dbReference type="InterPro" id="IPR050343">
    <property type="entry name" value="RsuA_PseudoU_synthase"/>
</dbReference>
<evidence type="ECO:0000256" key="10">
    <source>
        <dbReference type="ARBA" id="ARBA00043147"/>
    </source>
</evidence>
<dbReference type="Gene3D" id="3.30.70.1560">
    <property type="entry name" value="Alpha-L RNA-binding motif"/>
    <property type="match status" value="1"/>
</dbReference>
<dbReference type="EMBL" id="WNCL01000001">
    <property type="protein sequence ID" value="MTU42045.1"/>
    <property type="molecule type" value="Genomic_DNA"/>
</dbReference>
<keyword evidence="1" id="KW-0413">Isomerase</keyword>
<accession>A0A6I3S9L5</accession>
<dbReference type="InterPro" id="IPR002942">
    <property type="entry name" value="S4_RNA-bd"/>
</dbReference>
<dbReference type="Pfam" id="PF01479">
    <property type="entry name" value="S4"/>
    <property type="match status" value="1"/>
</dbReference>
<evidence type="ECO:0000256" key="7">
    <source>
        <dbReference type="ARBA" id="ARBA00041697"/>
    </source>
</evidence>
<protein>
    <recommendedName>
        <fullName evidence="5">Dual-specificity RNA pseudouridine synthase RluF</fullName>
        <ecNumber evidence="4">5.4.99.21</ecNumber>
    </recommendedName>
    <alternativeName>
        <fullName evidence="7">23S rRNA pseudouridine(2604) synthase</fullName>
    </alternativeName>
    <alternativeName>
        <fullName evidence="9">Ribosomal large subunit pseudouridine synthase F</fullName>
    </alternativeName>
    <alternativeName>
        <fullName evidence="8">rRNA pseudouridylate synthase F</fullName>
    </alternativeName>
    <alternativeName>
        <fullName evidence="10">rRNA-uridine isomerase F</fullName>
    </alternativeName>
    <alternativeName>
        <fullName evidence="6">tRNA(Tyr) pseudouridine(35) synthase</fullName>
    </alternativeName>
</protein>
<gene>
    <name evidence="14" type="ORF">GMD42_00045</name>
</gene>
<evidence type="ECO:0000256" key="8">
    <source>
        <dbReference type="ARBA" id="ARBA00042843"/>
    </source>
</evidence>
<evidence type="ECO:0000256" key="5">
    <source>
        <dbReference type="ARBA" id="ARBA00039989"/>
    </source>
</evidence>
<dbReference type="PANTHER" id="PTHR47683:SF2">
    <property type="entry name" value="RNA-BINDING S4 DOMAIN-CONTAINING PROTEIN"/>
    <property type="match status" value="1"/>
</dbReference>
<comment type="caution">
    <text evidence="14">The sequence shown here is derived from an EMBL/GenBank/DDBJ whole genome shotgun (WGS) entry which is preliminary data.</text>
</comment>
<evidence type="ECO:0000313" key="14">
    <source>
        <dbReference type="EMBL" id="MTU42045.1"/>
    </source>
</evidence>
<dbReference type="InterPro" id="IPR042092">
    <property type="entry name" value="PsdUridine_s_RsuA/RluB/E/F_cat"/>
</dbReference>
<evidence type="ECO:0000256" key="3">
    <source>
        <dbReference type="ARBA" id="ARBA00036535"/>
    </source>
</evidence>
<dbReference type="InterPro" id="IPR020103">
    <property type="entry name" value="PsdUridine_synth_cat_dom_sf"/>
</dbReference>
<dbReference type="PROSITE" id="PS50889">
    <property type="entry name" value="S4"/>
    <property type="match status" value="1"/>
</dbReference>
<comment type="catalytic activity">
    <reaction evidence="3">
        <text>uridine(2604) in 23S rRNA = pseudouridine(2604) in 23S rRNA</text>
        <dbReference type="Rhea" id="RHEA:38875"/>
        <dbReference type="Rhea" id="RHEA-COMP:10093"/>
        <dbReference type="Rhea" id="RHEA-COMP:10094"/>
        <dbReference type="ChEBI" id="CHEBI:65314"/>
        <dbReference type="ChEBI" id="CHEBI:65315"/>
        <dbReference type="EC" id="5.4.99.21"/>
    </reaction>
</comment>
<feature type="compositionally biased region" description="Basic residues" evidence="12">
    <location>
        <begin position="274"/>
        <end position="292"/>
    </location>
</feature>
<dbReference type="CDD" id="cd00165">
    <property type="entry name" value="S4"/>
    <property type="match status" value="1"/>
</dbReference>
<name>A0A6I3S9L5_9BURK</name>
<dbReference type="EC" id="5.4.99.21" evidence="4"/>
<dbReference type="Proteomes" id="UP000462362">
    <property type="component" value="Unassembled WGS sequence"/>
</dbReference>
<evidence type="ECO:0000256" key="1">
    <source>
        <dbReference type="ARBA" id="ARBA00023235"/>
    </source>
</evidence>
<organism evidence="14 15">
    <name type="scientific">Parasutterella excrementihominis</name>
    <dbReference type="NCBI Taxonomy" id="487175"/>
    <lineage>
        <taxon>Bacteria</taxon>
        <taxon>Pseudomonadati</taxon>
        <taxon>Pseudomonadota</taxon>
        <taxon>Betaproteobacteria</taxon>
        <taxon>Burkholderiales</taxon>
        <taxon>Sutterellaceae</taxon>
        <taxon>Parasutterella</taxon>
    </lineage>
</organism>
<evidence type="ECO:0000256" key="9">
    <source>
        <dbReference type="ARBA" id="ARBA00042890"/>
    </source>
</evidence>
<reference evidence="14 15" key="1">
    <citation type="journal article" date="2019" name="Nat. Med.">
        <title>A library of human gut bacterial isolates paired with longitudinal multiomics data enables mechanistic microbiome research.</title>
        <authorList>
            <person name="Poyet M."/>
            <person name="Groussin M."/>
            <person name="Gibbons S.M."/>
            <person name="Avila-Pacheco J."/>
            <person name="Jiang X."/>
            <person name="Kearney S.M."/>
            <person name="Perrotta A.R."/>
            <person name="Berdy B."/>
            <person name="Zhao S."/>
            <person name="Lieberman T.D."/>
            <person name="Swanson P.K."/>
            <person name="Smith M."/>
            <person name="Roesemann S."/>
            <person name="Alexander J.E."/>
            <person name="Rich S.A."/>
            <person name="Livny J."/>
            <person name="Vlamakis H."/>
            <person name="Clish C."/>
            <person name="Bullock K."/>
            <person name="Deik A."/>
            <person name="Scott J."/>
            <person name="Pierce K.A."/>
            <person name="Xavier R.J."/>
            <person name="Alm E.J."/>
        </authorList>
    </citation>
    <scope>NUCLEOTIDE SEQUENCE [LARGE SCALE GENOMIC DNA]</scope>
    <source>
        <strain evidence="14 15">BIOML-A2</strain>
    </source>
</reference>
<evidence type="ECO:0000256" key="6">
    <source>
        <dbReference type="ARBA" id="ARBA00041420"/>
    </source>
</evidence>
<feature type="region of interest" description="Disordered" evidence="12">
    <location>
        <begin position="251"/>
        <end position="292"/>
    </location>
</feature>
<dbReference type="Gene3D" id="3.10.290.10">
    <property type="entry name" value="RNA-binding S4 domain"/>
    <property type="match status" value="1"/>
</dbReference>
<evidence type="ECO:0000256" key="4">
    <source>
        <dbReference type="ARBA" id="ARBA00038922"/>
    </source>
</evidence>
<proteinExistence type="predicted"/>
<dbReference type="PANTHER" id="PTHR47683">
    <property type="entry name" value="PSEUDOURIDINE SYNTHASE FAMILY PROTEIN-RELATED"/>
    <property type="match status" value="1"/>
</dbReference>
<keyword evidence="11" id="KW-0694">RNA-binding</keyword>
<evidence type="ECO:0000256" key="2">
    <source>
        <dbReference type="ARBA" id="ARBA00036390"/>
    </source>
</evidence>
<dbReference type="InterPro" id="IPR020094">
    <property type="entry name" value="TruA/RsuA/RluB/E/F_N"/>
</dbReference>
<dbReference type="RefSeq" id="WP_155165161.1">
    <property type="nucleotide sequence ID" value="NZ_DBGEHT010000041.1"/>
</dbReference>
<dbReference type="InterPro" id="IPR000748">
    <property type="entry name" value="PsdUridine_synth_RsuA/RluB/E/F"/>
</dbReference>
<evidence type="ECO:0000259" key="13">
    <source>
        <dbReference type="SMART" id="SM00363"/>
    </source>
</evidence>
<dbReference type="GO" id="GO:0000455">
    <property type="term" value="P:enzyme-directed rRNA pseudouridine synthesis"/>
    <property type="evidence" value="ECO:0007669"/>
    <property type="project" value="UniProtKB-ARBA"/>
</dbReference>
<dbReference type="InterPro" id="IPR036986">
    <property type="entry name" value="S4_RNA-bd_sf"/>
</dbReference>
<dbReference type="Gene3D" id="3.30.70.580">
    <property type="entry name" value="Pseudouridine synthase I, catalytic domain, N-terminal subdomain"/>
    <property type="match status" value="1"/>
</dbReference>
<sequence>MSDTPADLVRLSKRMSELGLCSRREADEWISKGWVKVDGQVVSELGSKVRPDQKITIDRKAKDQQNERVTIILNKPLGYVSGQAEDGHEPARILITPRNRWIDDPSPRRFNPSQLKSLVPAGRLDINSTGLLVLTQDGRIAKTIIGENSSVEKEYIVRVAMTDGRSNSEIPPAKLALLNHGLELDGKPLEKAEVSWLNEDQLKFVLREGRNRQIRRMCDLVGLKVLALKRVRVGNVRLGKLPVGKWRYLEDGESFTGPAPKRASSSRPAAGAPRRPKTFKPRKPNFRKTRDE</sequence>
<dbReference type="SUPFAM" id="SSF55120">
    <property type="entry name" value="Pseudouridine synthase"/>
    <property type="match status" value="1"/>
</dbReference>
<dbReference type="GO" id="GO:0160138">
    <property type="term" value="F:23S rRNA pseudouridine(2604) synthase activity"/>
    <property type="evidence" value="ECO:0007669"/>
    <property type="project" value="UniProtKB-EC"/>
</dbReference>
<evidence type="ECO:0000313" key="15">
    <source>
        <dbReference type="Proteomes" id="UP000462362"/>
    </source>
</evidence>